<name>A0A4C1TWI7_EUMVA</name>
<gene>
    <name evidence="1" type="ORF">EVAR_14792_1</name>
</gene>
<organism evidence="1 2">
    <name type="scientific">Eumeta variegata</name>
    <name type="common">Bagworm moth</name>
    <name type="synonym">Eumeta japonica</name>
    <dbReference type="NCBI Taxonomy" id="151549"/>
    <lineage>
        <taxon>Eukaryota</taxon>
        <taxon>Metazoa</taxon>
        <taxon>Ecdysozoa</taxon>
        <taxon>Arthropoda</taxon>
        <taxon>Hexapoda</taxon>
        <taxon>Insecta</taxon>
        <taxon>Pterygota</taxon>
        <taxon>Neoptera</taxon>
        <taxon>Endopterygota</taxon>
        <taxon>Lepidoptera</taxon>
        <taxon>Glossata</taxon>
        <taxon>Ditrysia</taxon>
        <taxon>Tineoidea</taxon>
        <taxon>Psychidae</taxon>
        <taxon>Oiketicinae</taxon>
        <taxon>Eumeta</taxon>
    </lineage>
</organism>
<reference evidence="1 2" key="1">
    <citation type="journal article" date="2019" name="Commun. Biol.">
        <title>The bagworm genome reveals a unique fibroin gene that provides high tensile strength.</title>
        <authorList>
            <person name="Kono N."/>
            <person name="Nakamura H."/>
            <person name="Ohtoshi R."/>
            <person name="Tomita M."/>
            <person name="Numata K."/>
            <person name="Arakawa K."/>
        </authorList>
    </citation>
    <scope>NUCLEOTIDE SEQUENCE [LARGE SCALE GENOMIC DNA]</scope>
</reference>
<protein>
    <submittedName>
        <fullName evidence="1">Uncharacterized protein</fullName>
    </submittedName>
</protein>
<accession>A0A4C1TWI7</accession>
<proteinExistence type="predicted"/>
<dbReference type="AlphaFoldDB" id="A0A4C1TWI7"/>
<sequence>MPWHAGRWQGGGVGREMPARDPACTLAPTDHAVATQPPMLSLYRVDWTERLTTRVPWFAIIRFRSGNLANVESLITRCPLRRRHYFRDATACILWLLMMLNANKVQARCQMPNRRRDSSVYFHAFKT</sequence>
<evidence type="ECO:0000313" key="1">
    <source>
        <dbReference type="EMBL" id="GBP18399.1"/>
    </source>
</evidence>
<keyword evidence="2" id="KW-1185">Reference proteome</keyword>
<evidence type="ECO:0000313" key="2">
    <source>
        <dbReference type="Proteomes" id="UP000299102"/>
    </source>
</evidence>
<dbReference type="EMBL" id="BGZK01000096">
    <property type="protein sequence ID" value="GBP18399.1"/>
    <property type="molecule type" value="Genomic_DNA"/>
</dbReference>
<dbReference type="Proteomes" id="UP000299102">
    <property type="component" value="Unassembled WGS sequence"/>
</dbReference>
<comment type="caution">
    <text evidence="1">The sequence shown here is derived from an EMBL/GenBank/DDBJ whole genome shotgun (WGS) entry which is preliminary data.</text>
</comment>